<feature type="domain" description="Alpha/beta hydrolase fold-3" evidence="4">
    <location>
        <begin position="91"/>
        <end position="296"/>
    </location>
</feature>
<evidence type="ECO:0000256" key="1">
    <source>
        <dbReference type="ARBA" id="ARBA00010515"/>
    </source>
</evidence>
<sequence>MPEYKITGRMRRIIELSSRLQTRDPDSLTDDLINNINNSSIQRREARKLLCPSHRPAASTFIIPVTGGAVTGYYISDPKLTELTGLIPLTIFCHGGGWVFGNMNFYSIFLRHLSEVTETAILLIDYRLAPGSKFPTAVEDCYDALLWAYEGAKYWKVDPDRIYIAGDSAGGNLAAVTAMLARDRKGPQLAGQILFYPITDCRLRTQSMLDHKDSPMLNEKMLSFYVKNYAREPKDILSPMFSPLLATDLSRLPPALIITAECDPLSDDGKLYADALNQAGTKANALMAKGAFHGFMPYRYATGRAEGECAMRQFIAGRPVENVQLLTERELKRQKQKF</sequence>
<gene>
    <name evidence="5" type="ORF">IAA97_08260</name>
</gene>
<proteinExistence type="inferred from homology"/>
<reference evidence="5" key="1">
    <citation type="submission" date="2020-10" db="EMBL/GenBank/DDBJ databases">
        <authorList>
            <person name="Gilroy R."/>
        </authorList>
    </citation>
    <scope>NUCLEOTIDE SEQUENCE</scope>
    <source>
        <strain evidence="5">7293</strain>
    </source>
</reference>
<comment type="similarity">
    <text evidence="1">Belongs to the 'GDXG' lipolytic enzyme family.</text>
</comment>
<dbReference type="PANTHER" id="PTHR48081">
    <property type="entry name" value="AB HYDROLASE SUPERFAMILY PROTEIN C4A8.06C"/>
    <property type="match status" value="1"/>
</dbReference>
<dbReference type="GO" id="GO:0016787">
    <property type="term" value="F:hydrolase activity"/>
    <property type="evidence" value="ECO:0007669"/>
    <property type="project" value="UniProtKB-KW"/>
</dbReference>
<keyword evidence="2 5" id="KW-0378">Hydrolase</keyword>
<evidence type="ECO:0000259" key="4">
    <source>
        <dbReference type="Pfam" id="PF07859"/>
    </source>
</evidence>
<dbReference type="InterPro" id="IPR050300">
    <property type="entry name" value="GDXG_lipolytic_enzyme"/>
</dbReference>
<dbReference type="InterPro" id="IPR029058">
    <property type="entry name" value="AB_hydrolase_fold"/>
</dbReference>
<dbReference type="AlphaFoldDB" id="A0A9D9H5C5"/>
<dbReference type="PANTHER" id="PTHR48081:SF8">
    <property type="entry name" value="ALPHA_BETA HYDROLASE FOLD-3 DOMAIN-CONTAINING PROTEIN-RELATED"/>
    <property type="match status" value="1"/>
</dbReference>
<dbReference type="SUPFAM" id="SSF53474">
    <property type="entry name" value="alpha/beta-Hydrolases"/>
    <property type="match status" value="1"/>
</dbReference>
<evidence type="ECO:0000256" key="3">
    <source>
        <dbReference type="PROSITE-ProRule" id="PRU10038"/>
    </source>
</evidence>
<dbReference type="PROSITE" id="PS01174">
    <property type="entry name" value="LIPASE_GDXG_SER"/>
    <property type="match status" value="1"/>
</dbReference>
<evidence type="ECO:0000256" key="2">
    <source>
        <dbReference type="ARBA" id="ARBA00022801"/>
    </source>
</evidence>
<protein>
    <submittedName>
        <fullName evidence="5">Alpha/beta hydrolase</fullName>
    </submittedName>
</protein>
<dbReference type="Proteomes" id="UP000823615">
    <property type="component" value="Unassembled WGS sequence"/>
</dbReference>
<organism evidence="5 6">
    <name type="scientific">Candidatus Ornithospirochaeta stercoripullorum</name>
    <dbReference type="NCBI Taxonomy" id="2840899"/>
    <lineage>
        <taxon>Bacteria</taxon>
        <taxon>Pseudomonadati</taxon>
        <taxon>Spirochaetota</taxon>
        <taxon>Spirochaetia</taxon>
        <taxon>Spirochaetales</taxon>
        <taxon>Spirochaetaceae</taxon>
        <taxon>Spirochaetaceae incertae sedis</taxon>
        <taxon>Candidatus Ornithospirochaeta</taxon>
    </lineage>
</organism>
<comment type="caution">
    <text evidence="5">The sequence shown here is derived from an EMBL/GenBank/DDBJ whole genome shotgun (WGS) entry which is preliminary data.</text>
</comment>
<evidence type="ECO:0000313" key="6">
    <source>
        <dbReference type="Proteomes" id="UP000823615"/>
    </source>
</evidence>
<evidence type="ECO:0000313" key="5">
    <source>
        <dbReference type="EMBL" id="MBO8436956.1"/>
    </source>
</evidence>
<name>A0A9D9H5C5_9SPIO</name>
<feature type="active site" evidence="3">
    <location>
        <position position="168"/>
    </location>
</feature>
<dbReference type="EMBL" id="JADIMT010000094">
    <property type="protein sequence ID" value="MBO8436956.1"/>
    <property type="molecule type" value="Genomic_DNA"/>
</dbReference>
<reference evidence="5" key="2">
    <citation type="journal article" date="2021" name="PeerJ">
        <title>Extensive microbial diversity within the chicken gut microbiome revealed by metagenomics and culture.</title>
        <authorList>
            <person name="Gilroy R."/>
            <person name="Ravi A."/>
            <person name="Getino M."/>
            <person name="Pursley I."/>
            <person name="Horton D.L."/>
            <person name="Alikhan N.F."/>
            <person name="Baker D."/>
            <person name="Gharbi K."/>
            <person name="Hall N."/>
            <person name="Watson M."/>
            <person name="Adriaenssens E.M."/>
            <person name="Foster-Nyarko E."/>
            <person name="Jarju S."/>
            <person name="Secka A."/>
            <person name="Antonio M."/>
            <person name="Oren A."/>
            <person name="Chaudhuri R.R."/>
            <person name="La Ragione R."/>
            <person name="Hildebrand F."/>
            <person name="Pallen M.J."/>
        </authorList>
    </citation>
    <scope>NUCLEOTIDE SEQUENCE</scope>
    <source>
        <strain evidence="5">7293</strain>
    </source>
</reference>
<dbReference type="InterPro" id="IPR033140">
    <property type="entry name" value="Lipase_GDXG_put_SER_AS"/>
</dbReference>
<accession>A0A9D9H5C5</accession>
<dbReference type="Gene3D" id="3.40.50.1820">
    <property type="entry name" value="alpha/beta hydrolase"/>
    <property type="match status" value="1"/>
</dbReference>
<dbReference type="InterPro" id="IPR013094">
    <property type="entry name" value="AB_hydrolase_3"/>
</dbReference>
<dbReference type="Pfam" id="PF07859">
    <property type="entry name" value="Abhydrolase_3"/>
    <property type="match status" value="1"/>
</dbReference>